<dbReference type="InterPro" id="IPR000182">
    <property type="entry name" value="GNAT_dom"/>
</dbReference>
<feature type="domain" description="N-acetyltransferase" evidence="1">
    <location>
        <begin position="58"/>
        <end position="207"/>
    </location>
</feature>
<dbReference type="AlphaFoldDB" id="A0AA41UBK6"/>
<keyword evidence="3" id="KW-1185">Reference proteome</keyword>
<accession>A0AA41UBK6</accession>
<evidence type="ECO:0000313" key="2">
    <source>
        <dbReference type="EMBL" id="MCF4121199.1"/>
    </source>
</evidence>
<dbReference type="Proteomes" id="UP001165405">
    <property type="component" value="Unassembled WGS sequence"/>
</dbReference>
<dbReference type="PROSITE" id="PS51186">
    <property type="entry name" value="GNAT"/>
    <property type="match status" value="1"/>
</dbReference>
<comment type="caution">
    <text evidence="2">The sequence shown here is derived from an EMBL/GenBank/DDBJ whole genome shotgun (WGS) entry which is preliminary data.</text>
</comment>
<dbReference type="Gene3D" id="3.40.630.30">
    <property type="match status" value="1"/>
</dbReference>
<dbReference type="SUPFAM" id="SSF55729">
    <property type="entry name" value="Acyl-CoA N-acyltransferases (Nat)"/>
    <property type="match status" value="1"/>
</dbReference>
<proteinExistence type="predicted"/>
<sequence length="207" mass="21707">MTLMPAPIVLRDDDPRLPGLLAEGWTVVAESWGARLRVTPQALRHCFGVLAAAREQGWVVRELGPDDVAAIVDLDSRCLPDYPVTPQNGHDVPDEAALRADLAASTAWAWGALGADGTLVGVTVLRVAGALVDTDFTAVDAGARRRGLASAVKAAAVLGLAGRGHTMFGSGGAADNLAARRANEAVGYTVTERWLSLRPLAREGERP</sequence>
<protein>
    <submittedName>
        <fullName evidence="2">Acetyltransferase</fullName>
    </submittedName>
</protein>
<dbReference type="GO" id="GO:0016747">
    <property type="term" value="F:acyltransferase activity, transferring groups other than amino-acyl groups"/>
    <property type="evidence" value="ECO:0007669"/>
    <property type="project" value="InterPro"/>
</dbReference>
<dbReference type="EMBL" id="JAKGSG010000027">
    <property type="protein sequence ID" value="MCF4121199.1"/>
    <property type="molecule type" value="Genomic_DNA"/>
</dbReference>
<reference evidence="2" key="1">
    <citation type="submission" date="2022-01" db="EMBL/GenBank/DDBJ databases">
        <title>Antribacter sp. nov., isolated from Guizhou of China.</title>
        <authorList>
            <person name="Chengliang C."/>
            <person name="Ya Z."/>
        </authorList>
    </citation>
    <scope>NUCLEOTIDE SEQUENCE</scope>
    <source>
        <strain evidence="2">KLBMP 9083</strain>
    </source>
</reference>
<name>A0AA41UBK6_9MICO</name>
<dbReference type="RefSeq" id="WP_236088999.1">
    <property type="nucleotide sequence ID" value="NZ_JAKGSG010000027.1"/>
</dbReference>
<evidence type="ECO:0000313" key="3">
    <source>
        <dbReference type="Proteomes" id="UP001165405"/>
    </source>
</evidence>
<organism evidence="2 3">
    <name type="scientific">Antribacter soli</name>
    <dbReference type="NCBI Taxonomy" id="2910976"/>
    <lineage>
        <taxon>Bacteria</taxon>
        <taxon>Bacillati</taxon>
        <taxon>Actinomycetota</taxon>
        <taxon>Actinomycetes</taxon>
        <taxon>Micrococcales</taxon>
        <taxon>Promicromonosporaceae</taxon>
        <taxon>Antribacter</taxon>
    </lineage>
</organism>
<evidence type="ECO:0000259" key="1">
    <source>
        <dbReference type="PROSITE" id="PS51186"/>
    </source>
</evidence>
<gene>
    <name evidence="2" type="ORF">L1785_09410</name>
</gene>
<dbReference type="InterPro" id="IPR016181">
    <property type="entry name" value="Acyl_CoA_acyltransferase"/>
</dbReference>